<feature type="compositionally biased region" description="Basic and acidic residues" evidence="1">
    <location>
        <begin position="1"/>
        <end position="10"/>
    </location>
</feature>
<feature type="region of interest" description="Disordered" evidence="1">
    <location>
        <begin position="1"/>
        <end position="32"/>
    </location>
</feature>
<feature type="transmembrane region" description="Helical" evidence="2">
    <location>
        <begin position="265"/>
        <end position="291"/>
    </location>
</feature>
<dbReference type="Pfam" id="PF06724">
    <property type="entry name" value="DUF1206"/>
    <property type="match status" value="3"/>
</dbReference>
<feature type="domain" description="DUF1206" evidence="3">
    <location>
        <begin position="223"/>
        <end position="292"/>
    </location>
</feature>
<feature type="transmembrane region" description="Helical" evidence="2">
    <location>
        <begin position="171"/>
        <end position="196"/>
    </location>
</feature>
<keyword evidence="2" id="KW-0472">Membrane</keyword>
<dbReference type="Proteomes" id="UP000043764">
    <property type="component" value="Unassembled WGS sequence"/>
</dbReference>
<feature type="domain" description="DUF1206" evidence="3">
    <location>
        <begin position="56"/>
        <end position="121"/>
    </location>
</feature>
<dbReference type="AlphaFoldDB" id="A0A0H5D823"/>
<proteinExistence type="predicted"/>
<dbReference type="RefSeq" id="WP_243445141.1">
    <property type="nucleotide sequence ID" value="NZ_CVRL01000046.1"/>
</dbReference>
<dbReference type="EMBL" id="CVRL01000046">
    <property type="protein sequence ID" value="CRL12863.1"/>
    <property type="molecule type" value="Genomic_DNA"/>
</dbReference>
<feature type="compositionally biased region" description="Low complexity" evidence="1">
    <location>
        <begin position="11"/>
        <end position="21"/>
    </location>
</feature>
<feature type="transmembrane region" description="Helical" evidence="2">
    <location>
        <begin position="58"/>
        <end position="76"/>
    </location>
</feature>
<evidence type="ECO:0000313" key="4">
    <source>
        <dbReference type="EMBL" id="CRL12863.1"/>
    </source>
</evidence>
<dbReference type="InterPro" id="IPR009597">
    <property type="entry name" value="DUF1206"/>
</dbReference>
<protein>
    <recommendedName>
        <fullName evidence="3">DUF1206 domain-containing protein</fullName>
    </recommendedName>
</protein>
<evidence type="ECO:0000256" key="1">
    <source>
        <dbReference type="SAM" id="MobiDB-lite"/>
    </source>
</evidence>
<sequence>MPDHQTRDHQNTATSANTSTAKGLAGRALPSQSTRDEILDQINPNDFSWAVPIMRAGYAGRALVYLTVAGTSLWSIWQGGEANSTTDALRWLDDGIGLAVLLLIILGLSAYALWRVVDSVWDLEAYGSGLKGMIARAGMIVTGLVHLAMAGLALTVLIGSRPGSGSGITDAAASSAGTAILAVVGLLTLGAGGYYLHKAWSEGYRNHLRGNQITLRLNTLLKIGVAANGAVIGIIGLLILQAALSASAENPEGIGSVFDWLREQMFGQILVTSLCLGLLGFSLFCAVNALYRIVPKASDRGTQTLRDALSSG</sequence>
<name>A0A0H5D823_9RHOB</name>
<evidence type="ECO:0000313" key="5">
    <source>
        <dbReference type="Proteomes" id="UP000043764"/>
    </source>
</evidence>
<feature type="transmembrane region" description="Helical" evidence="2">
    <location>
        <begin position="96"/>
        <end position="117"/>
    </location>
</feature>
<keyword evidence="2" id="KW-1133">Transmembrane helix</keyword>
<reference evidence="5" key="1">
    <citation type="submission" date="2015-05" db="EMBL/GenBank/DDBJ databases">
        <authorList>
            <person name="Rodrigo-Torres Lidia"/>
            <person name="Arahal R.David."/>
        </authorList>
    </citation>
    <scope>NUCLEOTIDE SEQUENCE [LARGE SCALE GENOMIC DNA]</scope>
    <source>
        <strain evidence="5">CECT 7321</strain>
    </source>
</reference>
<organism evidence="4 5">
    <name type="scientific">Phaeobacter italicus</name>
    <dbReference type="NCBI Taxonomy" id="481446"/>
    <lineage>
        <taxon>Bacteria</taxon>
        <taxon>Pseudomonadati</taxon>
        <taxon>Pseudomonadota</taxon>
        <taxon>Alphaproteobacteria</taxon>
        <taxon>Rhodobacterales</taxon>
        <taxon>Roseobacteraceae</taxon>
        <taxon>Phaeobacter</taxon>
    </lineage>
</organism>
<accession>A0A0H5D823</accession>
<evidence type="ECO:0000259" key="3">
    <source>
        <dbReference type="Pfam" id="PF06724"/>
    </source>
</evidence>
<keyword evidence="2" id="KW-0812">Transmembrane</keyword>
<gene>
    <name evidence="4" type="ORF">NIT7321_03745</name>
</gene>
<keyword evidence="5" id="KW-1185">Reference proteome</keyword>
<feature type="transmembrane region" description="Helical" evidence="2">
    <location>
        <begin position="217"/>
        <end position="245"/>
    </location>
</feature>
<dbReference type="STRING" id="481446.NIT7645_02089"/>
<evidence type="ECO:0000256" key="2">
    <source>
        <dbReference type="SAM" id="Phobius"/>
    </source>
</evidence>
<feature type="transmembrane region" description="Helical" evidence="2">
    <location>
        <begin position="137"/>
        <end position="159"/>
    </location>
</feature>
<feature type="domain" description="DUF1206" evidence="3">
    <location>
        <begin position="137"/>
        <end position="201"/>
    </location>
</feature>